<dbReference type="EMBL" id="MU277205">
    <property type="protein sequence ID" value="KAI0063016.1"/>
    <property type="molecule type" value="Genomic_DNA"/>
</dbReference>
<comment type="caution">
    <text evidence="1">The sequence shown here is derived from an EMBL/GenBank/DDBJ whole genome shotgun (WGS) entry which is preliminary data.</text>
</comment>
<protein>
    <submittedName>
        <fullName evidence="1">DUF89 domain-containing protein</fullName>
    </submittedName>
</protein>
<proteinExistence type="predicted"/>
<reference evidence="1" key="2">
    <citation type="journal article" date="2022" name="New Phytol.">
        <title>Evolutionary transition to the ectomycorrhizal habit in the genomes of a hyperdiverse lineage of mushroom-forming fungi.</title>
        <authorList>
            <person name="Looney B."/>
            <person name="Miyauchi S."/>
            <person name="Morin E."/>
            <person name="Drula E."/>
            <person name="Courty P.E."/>
            <person name="Kohler A."/>
            <person name="Kuo A."/>
            <person name="LaButti K."/>
            <person name="Pangilinan J."/>
            <person name="Lipzen A."/>
            <person name="Riley R."/>
            <person name="Andreopoulos W."/>
            <person name="He G."/>
            <person name="Johnson J."/>
            <person name="Nolan M."/>
            <person name="Tritt A."/>
            <person name="Barry K.W."/>
            <person name="Grigoriev I.V."/>
            <person name="Nagy L.G."/>
            <person name="Hibbett D."/>
            <person name="Henrissat B."/>
            <person name="Matheny P.B."/>
            <person name="Labbe J."/>
            <person name="Martin F.M."/>
        </authorList>
    </citation>
    <scope>NUCLEOTIDE SEQUENCE</scope>
    <source>
        <strain evidence="1">HHB10654</strain>
    </source>
</reference>
<evidence type="ECO:0000313" key="2">
    <source>
        <dbReference type="Proteomes" id="UP000814140"/>
    </source>
</evidence>
<dbReference type="Proteomes" id="UP000814140">
    <property type="component" value="Unassembled WGS sequence"/>
</dbReference>
<keyword evidence="2" id="KW-1185">Reference proteome</keyword>
<name>A0ACB8T4I5_9AGAM</name>
<accession>A0ACB8T4I5</accession>
<organism evidence="1 2">
    <name type="scientific">Artomyces pyxidatus</name>
    <dbReference type="NCBI Taxonomy" id="48021"/>
    <lineage>
        <taxon>Eukaryota</taxon>
        <taxon>Fungi</taxon>
        <taxon>Dikarya</taxon>
        <taxon>Basidiomycota</taxon>
        <taxon>Agaricomycotina</taxon>
        <taxon>Agaricomycetes</taxon>
        <taxon>Russulales</taxon>
        <taxon>Auriscalpiaceae</taxon>
        <taxon>Artomyces</taxon>
    </lineage>
</organism>
<sequence length="478" mass="54062">MFDSPYPPYDPLDKTGFSYDTVVKRWPVILTGIIDSVYGINHDISLRIQSETSDVVSDLEEKLAEGKSLIEKIGRLKYQMGRDHALEPIQNDGEALVDVYNAELARLAEGATNTWFTAPWLYAECYLYRLLRSYLSQTKHWRNFDPFLAQKQATFKASGSAIYQLATTMHELQDEKASLESDPDKLEVIFREMIQMCLWGNATDLSLLTHMTPEDIQHLQTVGKEAQQARKEFILKDDQEAVWKHIQTLKDGRVDFVLDNAGFELFTDFVFADFLVTYTPYVSRVVFHPKSIPWFVSDVTPPDFASTPSSLLSPTFFPSPSSTPSPSQAHLHQMVTRWQGYLTDGTFALSVPLDTPLGAPRDDLDFWTSPWPYWDLREHAPVLWENLKESGLVVFKGDLNYRKLTGDVKWPVDTPFQTAVGPLASSFPLLSLRTNKADVVVGVSQEVADALDARGEKWRVNGKYALVSFLPGSTDSRA</sequence>
<evidence type="ECO:0000313" key="1">
    <source>
        <dbReference type="EMBL" id="KAI0063016.1"/>
    </source>
</evidence>
<gene>
    <name evidence="1" type="ORF">BV25DRAFT_1825091</name>
</gene>
<reference evidence="1" key="1">
    <citation type="submission" date="2021-03" db="EMBL/GenBank/DDBJ databases">
        <authorList>
            <consortium name="DOE Joint Genome Institute"/>
            <person name="Ahrendt S."/>
            <person name="Looney B.P."/>
            <person name="Miyauchi S."/>
            <person name="Morin E."/>
            <person name="Drula E."/>
            <person name="Courty P.E."/>
            <person name="Chicoki N."/>
            <person name="Fauchery L."/>
            <person name="Kohler A."/>
            <person name="Kuo A."/>
            <person name="Labutti K."/>
            <person name="Pangilinan J."/>
            <person name="Lipzen A."/>
            <person name="Riley R."/>
            <person name="Andreopoulos W."/>
            <person name="He G."/>
            <person name="Johnson J."/>
            <person name="Barry K.W."/>
            <person name="Grigoriev I.V."/>
            <person name="Nagy L."/>
            <person name="Hibbett D."/>
            <person name="Henrissat B."/>
            <person name="Matheny P.B."/>
            <person name="Labbe J."/>
            <person name="Martin F."/>
        </authorList>
    </citation>
    <scope>NUCLEOTIDE SEQUENCE</scope>
    <source>
        <strain evidence="1">HHB10654</strain>
    </source>
</reference>